<dbReference type="Gene3D" id="2.40.37.10">
    <property type="entry name" value="Lyase, Ornithine Decarboxylase, Chain A, domain 1"/>
    <property type="match status" value="1"/>
</dbReference>
<dbReference type="PANTHER" id="PTHR30511">
    <property type="entry name" value="ALANINE RACEMASE"/>
    <property type="match status" value="1"/>
</dbReference>
<dbReference type="InterPro" id="IPR001608">
    <property type="entry name" value="Ala_racemase_N"/>
</dbReference>
<feature type="binding site" evidence="7">
    <location>
        <position position="290"/>
    </location>
    <ligand>
        <name>substrate</name>
    </ligand>
</feature>
<dbReference type="InterPro" id="IPR011079">
    <property type="entry name" value="Ala_racemase_C"/>
</dbReference>
<comment type="pathway">
    <text evidence="7">Amino-acid biosynthesis; D-alanine biosynthesis; D-alanine from L-alanine: step 1/1.</text>
</comment>
<dbReference type="Pfam" id="PF00842">
    <property type="entry name" value="Ala_racemase_C"/>
    <property type="match status" value="1"/>
</dbReference>
<evidence type="ECO:0000256" key="7">
    <source>
        <dbReference type="HAMAP-Rule" id="MF_01201"/>
    </source>
</evidence>
<sequence length="344" mass="36805">MSTSHLTIDLTALADNWKALDARNTSETGAVVKANGYGLGVGRAAKALAEAGARQFFVAVAEEGAAVRKAVGDGPVISVFAGHMAGDAPLLRDHKLVPMINSVEQMLRHARELGGHPFGIQLDTGMNRLGLEPHEWAALRDVALRQGPTLIMSHLACADEPHHEMSAQQLRVFKELTDDIQVPRSLAATGGLLLGPDYHFDLCRPGVGLYGGEPFDEAKAVVTLDLPVIQVRSVEEGETVGYGNTWTAPRKSRIATVAAGYADGLHRALGAGIDLFHGTQTCPVVGRVSMDLITVDITDLEKAPESLQILNRMQTVDDLAEAAGTIGYEILTSLGNRYRRSYIA</sequence>
<keyword evidence="10" id="KW-1185">Reference proteome</keyword>
<keyword evidence="6 7" id="KW-0413">Isomerase</keyword>
<evidence type="ECO:0000256" key="5">
    <source>
        <dbReference type="ARBA" id="ARBA00022898"/>
    </source>
</evidence>
<reference evidence="9" key="1">
    <citation type="submission" date="2022-05" db="EMBL/GenBank/DDBJ databases">
        <authorList>
            <person name="Park J.-S."/>
        </authorList>
    </citation>
    <scope>NUCLEOTIDE SEQUENCE</scope>
    <source>
        <strain evidence="9">2012CJ41-6</strain>
    </source>
</reference>
<dbReference type="PANTHER" id="PTHR30511:SF0">
    <property type="entry name" value="ALANINE RACEMASE, CATABOLIC-RELATED"/>
    <property type="match status" value="1"/>
</dbReference>
<dbReference type="CDD" id="cd00430">
    <property type="entry name" value="PLPDE_III_AR"/>
    <property type="match status" value="1"/>
</dbReference>
<dbReference type="Pfam" id="PF01168">
    <property type="entry name" value="Ala_racemase_N"/>
    <property type="match status" value="1"/>
</dbReference>
<dbReference type="SUPFAM" id="SSF50621">
    <property type="entry name" value="Alanine racemase C-terminal domain-like"/>
    <property type="match status" value="1"/>
</dbReference>
<dbReference type="Gene3D" id="3.20.20.10">
    <property type="entry name" value="Alanine racemase"/>
    <property type="match status" value="1"/>
</dbReference>
<evidence type="ECO:0000256" key="1">
    <source>
        <dbReference type="ARBA" id="ARBA00000316"/>
    </source>
</evidence>
<dbReference type="Proteomes" id="UP001203880">
    <property type="component" value="Unassembled WGS sequence"/>
</dbReference>
<comment type="cofactor">
    <cofactor evidence="2 7">
        <name>pyridoxal 5'-phosphate</name>
        <dbReference type="ChEBI" id="CHEBI:597326"/>
    </cofactor>
</comment>
<dbReference type="NCBIfam" id="TIGR00492">
    <property type="entry name" value="alr"/>
    <property type="match status" value="1"/>
</dbReference>
<dbReference type="InterPro" id="IPR029066">
    <property type="entry name" value="PLP-binding_barrel"/>
</dbReference>
<protein>
    <recommendedName>
        <fullName evidence="4 7">Alanine racemase</fullName>
        <ecNumber evidence="4 7">5.1.1.1</ecNumber>
    </recommendedName>
</protein>
<proteinExistence type="inferred from homology"/>
<dbReference type="InterPro" id="IPR000821">
    <property type="entry name" value="Ala_racemase"/>
</dbReference>
<dbReference type="EMBL" id="JAMFMB010000018">
    <property type="protein sequence ID" value="MCL6284713.1"/>
    <property type="molecule type" value="Genomic_DNA"/>
</dbReference>
<feature type="modified residue" description="N6-(pyridoxal phosphate)lysine" evidence="7">
    <location>
        <position position="33"/>
    </location>
</feature>
<dbReference type="InterPro" id="IPR009006">
    <property type="entry name" value="Ala_racemase/Decarboxylase_C"/>
</dbReference>
<feature type="active site" description="Proton acceptor; specific for D-alanine" evidence="7">
    <location>
        <position position="33"/>
    </location>
</feature>
<comment type="function">
    <text evidence="7">Catalyzes the interconversion of L-alanine and D-alanine. May also act on other amino acids.</text>
</comment>
<feature type="active site" description="Proton acceptor; specific for L-alanine" evidence="7">
    <location>
        <position position="242"/>
    </location>
</feature>
<evidence type="ECO:0000259" key="8">
    <source>
        <dbReference type="SMART" id="SM01005"/>
    </source>
</evidence>
<organism evidence="9 10">
    <name type="scientific">Ruegeria spongiae</name>
    <dbReference type="NCBI Taxonomy" id="2942209"/>
    <lineage>
        <taxon>Bacteria</taxon>
        <taxon>Pseudomonadati</taxon>
        <taxon>Pseudomonadota</taxon>
        <taxon>Alphaproteobacteria</taxon>
        <taxon>Rhodobacterales</taxon>
        <taxon>Roseobacteraceae</taxon>
        <taxon>Ruegeria</taxon>
    </lineage>
</organism>
<name>A0ABT0Q6B3_9RHOB</name>
<evidence type="ECO:0000256" key="6">
    <source>
        <dbReference type="ARBA" id="ARBA00023235"/>
    </source>
</evidence>
<evidence type="ECO:0000256" key="2">
    <source>
        <dbReference type="ARBA" id="ARBA00001933"/>
    </source>
</evidence>
<comment type="similarity">
    <text evidence="3 7">Belongs to the alanine racemase family.</text>
</comment>
<accession>A0ABT0Q6B3</accession>
<dbReference type="SUPFAM" id="SSF51419">
    <property type="entry name" value="PLP-binding barrel"/>
    <property type="match status" value="1"/>
</dbReference>
<evidence type="ECO:0000256" key="3">
    <source>
        <dbReference type="ARBA" id="ARBA00007880"/>
    </source>
</evidence>
<feature type="binding site" evidence="7">
    <location>
        <position position="128"/>
    </location>
    <ligand>
        <name>substrate</name>
    </ligand>
</feature>
<gene>
    <name evidence="9" type="primary">alr</name>
    <name evidence="9" type="ORF">M3P21_14345</name>
</gene>
<comment type="catalytic activity">
    <reaction evidence="1 7">
        <text>L-alanine = D-alanine</text>
        <dbReference type="Rhea" id="RHEA:20249"/>
        <dbReference type="ChEBI" id="CHEBI:57416"/>
        <dbReference type="ChEBI" id="CHEBI:57972"/>
        <dbReference type="EC" id="5.1.1.1"/>
    </reaction>
</comment>
<dbReference type="HAMAP" id="MF_01201">
    <property type="entry name" value="Ala_racemase"/>
    <property type="match status" value="1"/>
</dbReference>
<feature type="domain" description="Alanine racemase C-terminal" evidence="8">
    <location>
        <begin position="221"/>
        <end position="343"/>
    </location>
</feature>
<dbReference type="EC" id="5.1.1.1" evidence="4 7"/>
<dbReference type="GO" id="GO:0008784">
    <property type="term" value="F:alanine racemase activity"/>
    <property type="evidence" value="ECO:0007669"/>
    <property type="project" value="UniProtKB-EC"/>
</dbReference>
<comment type="caution">
    <text evidence="9">The sequence shown here is derived from an EMBL/GenBank/DDBJ whole genome shotgun (WGS) entry which is preliminary data.</text>
</comment>
<evidence type="ECO:0000256" key="4">
    <source>
        <dbReference type="ARBA" id="ARBA00013089"/>
    </source>
</evidence>
<dbReference type="PROSITE" id="PS00395">
    <property type="entry name" value="ALANINE_RACEMASE"/>
    <property type="match status" value="1"/>
</dbReference>
<evidence type="ECO:0000313" key="9">
    <source>
        <dbReference type="EMBL" id="MCL6284713.1"/>
    </source>
</evidence>
<evidence type="ECO:0000313" key="10">
    <source>
        <dbReference type="Proteomes" id="UP001203880"/>
    </source>
</evidence>
<dbReference type="SMART" id="SM01005">
    <property type="entry name" value="Ala_racemase_C"/>
    <property type="match status" value="1"/>
</dbReference>
<keyword evidence="5 7" id="KW-0663">Pyridoxal phosphate</keyword>
<dbReference type="PRINTS" id="PR00992">
    <property type="entry name" value="ALARACEMASE"/>
</dbReference>
<dbReference type="RefSeq" id="WP_249710835.1">
    <property type="nucleotide sequence ID" value="NZ_JAMFMB010000018.1"/>
</dbReference>
<dbReference type="InterPro" id="IPR020622">
    <property type="entry name" value="Ala_racemase_pyridoxalP-BS"/>
</dbReference>